<evidence type="ECO:0000256" key="1">
    <source>
        <dbReference type="ARBA" id="ARBA00003456"/>
    </source>
</evidence>
<keyword evidence="9 10" id="KW-0066">ATP synthesis</keyword>
<keyword evidence="7 10" id="KW-0472">Membrane</keyword>
<dbReference type="GO" id="GO:0045259">
    <property type="term" value="C:proton-transporting ATP synthase complex"/>
    <property type="evidence" value="ECO:0007669"/>
    <property type="project" value="UniProtKB-KW"/>
</dbReference>
<evidence type="ECO:0000313" key="13">
    <source>
        <dbReference type="Proteomes" id="UP000230052"/>
    </source>
</evidence>
<gene>
    <name evidence="10 12" type="primary">atpG</name>
    <name evidence="12" type="ORF">COS99_07955</name>
</gene>
<reference evidence="12 13" key="1">
    <citation type="submission" date="2017-09" db="EMBL/GenBank/DDBJ databases">
        <title>Depth-based differentiation of microbial function through sediment-hosted aquifers and enrichment of novel symbionts in the deep terrestrial subsurface.</title>
        <authorList>
            <person name="Probst A.J."/>
            <person name="Ladd B."/>
            <person name="Jarett J.K."/>
            <person name="Geller-Mcgrath D.E."/>
            <person name="Sieber C.M."/>
            <person name="Emerson J.B."/>
            <person name="Anantharaman K."/>
            <person name="Thomas B.C."/>
            <person name="Malmstrom R."/>
            <person name="Stieglmeier M."/>
            <person name="Klingl A."/>
            <person name="Woyke T."/>
            <person name="Ryan C.M."/>
            <person name="Banfield J.F."/>
        </authorList>
    </citation>
    <scope>NUCLEOTIDE SEQUENCE [LARGE SCALE GENOMIC DNA]</scope>
    <source>
        <strain evidence="12">CG07_land_8_20_14_0_80_42_15</strain>
    </source>
</reference>
<comment type="subcellular location">
    <subcellularLocation>
        <location evidence="10">Cell membrane</location>
        <topology evidence="10">Peripheral membrane protein</topology>
    </subcellularLocation>
    <subcellularLocation>
        <location evidence="2">Membrane</location>
        <topology evidence="2">Peripheral membrane protein</topology>
    </subcellularLocation>
</comment>
<keyword evidence="10" id="KW-1003">Cell membrane</keyword>
<keyword evidence="5 10" id="KW-0375">Hydrogen ion transport</keyword>
<dbReference type="NCBIfam" id="TIGR01146">
    <property type="entry name" value="ATPsyn_F1gamma"/>
    <property type="match status" value="1"/>
</dbReference>
<comment type="function">
    <text evidence="1 10">Produces ATP from ADP in the presence of a proton gradient across the membrane. The gamma chain is believed to be important in regulating ATPase activity and the flow of protons through the CF(0) complex.</text>
</comment>
<dbReference type="PANTHER" id="PTHR11693">
    <property type="entry name" value="ATP SYNTHASE GAMMA CHAIN"/>
    <property type="match status" value="1"/>
</dbReference>
<evidence type="ECO:0000256" key="3">
    <source>
        <dbReference type="ARBA" id="ARBA00007681"/>
    </source>
</evidence>
<organism evidence="12 13">
    <name type="scientific">Candidatus Aquitaenariimonas noxiae</name>
    <dbReference type="NCBI Taxonomy" id="1974741"/>
    <lineage>
        <taxon>Bacteria</taxon>
        <taxon>Pseudomonadati</taxon>
        <taxon>Candidatus Omnitrophota</taxon>
        <taxon>Candidatus Aquitaenariimonas</taxon>
    </lineage>
</organism>
<proteinExistence type="inferred from homology"/>
<dbReference type="AlphaFoldDB" id="A0A2J0KX32"/>
<sequence length="283" mass="32554">MAQSLRQIKNRIRSTENVKKITKALEMISVAELRVMENRLFASQKYFFKVEVLLKKTLSSLKNIDNPLIEARVEKKNIALCVITSDTGLCSTYNKLIIAAAEKFISQHDNEKVSLIAVGEKGFNYFRKRGLHIAEAFKGWHSNYSEQIGKTVFKTLTNIFLSKKSDEVYVAYTYFETASRHKPLVEKLLNIEHSYQEGEEYLFEPDVNSVLEDLLPLYIFTRIKSMLLNSFCSEHASRMLAMGEATQNARELLEDLVLLRNKVRQANITKELIELVMSAESLR</sequence>
<evidence type="ECO:0000313" key="12">
    <source>
        <dbReference type="EMBL" id="PIU40990.1"/>
    </source>
</evidence>
<feature type="coiled-coil region" evidence="11">
    <location>
        <begin position="242"/>
        <end position="269"/>
    </location>
</feature>
<dbReference type="EMBL" id="PEWV01000074">
    <property type="protein sequence ID" value="PIU40990.1"/>
    <property type="molecule type" value="Genomic_DNA"/>
</dbReference>
<evidence type="ECO:0000256" key="9">
    <source>
        <dbReference type="ARBA" id="ARBA00023310"/>
    </source>
</evidence>
<keyword evidence="6 10" id="KW-0406">Ion transport</keyword>
<dbReference type="PRINTS" id="PR00126">
    <property type="entry name" value="ATPASEGAMMA"/>
</dbReference>
<dbReference type="Pfam" id="PF00231">
    <property type="entry name" value="ATP-synt"/>
    <property type="match status" value="1"/>
</dbReference>
<comment type="subunit">
    <text evidence="10">F-type ATPases have 2 components, CF(1) - the catalytic core - and CF(0) - the membrane proton channel. CF(1) has five subunits: alpha(3), beta(3), gamma(1), delta(1), epsilon(1). CF(0) has three main subunits: a, b and c.</text>
</comment>
<dbReference type="SUPFAM" id="SSF52943">
    <property type="entry name" value="ATP synthase (F1-ATPase), gamma subunit"/>
    <property type="match status" value="1"/>
</dbReference>
<dbReference type="GO" id="GO:0005886">
    <property type="term" value="C:plasma membrane"/>
    <property type="evidence" value="ECO:0007669"/>
    <property type="project" value="UniProtKB-SubCell"/>
</dbReference>
<dbReference type="PANTHER" id="PTHR11693:SF22">
    <property type="entry name" value="ATP SYNTHASE SUBUNIT GAMMA, MITOCHONDRIAL"/>
    <property type="match status" value="1"/>
</dbReference>
<keyword evidence="11" id="KW-0175">Coiled coil</keyword>
<dbReference type="HAMAP" id="MF_00815">
    <property type="entry name" value="ATP_synth_gamma_bact"/>
    <property type="match status" value="1"/>
</dbReference>
<dbReference type="InterPro" id="IPR000131">
    <property type="entry name" value="ATP_synth_F1_gsu"/>
</dbReference>
<evidence type="ECO:0000256" key="8">
    <source>
        <dbReference type="ARBA" id="ARBA00023196"/>
    </source>
</evidence>
<dbReference type="Proteomes" id="UP000230052">
    <property type="component" value="Unassembled WGS sequence"/>
</dbReference>
<dbReference type="Gene3D" id="1.10.287.80">
    <property type="entry name" value="ATP synthase, gamma subunit, helix hairpin domain"/>
    <property type="match status" value="1"/>
</dbReference>
<comment type="caution">
    <text evidence="12">The sequence shown here is derived from an EMBL/GenBank/DDBJ whole genome shotgun (WGS) entry which is preliminary data.</text>
</comment>
<dbReference type="CDD" id="cd12151">
    <property type="entry name" value="F1-ATPase_gamma"/>
    <property type="match status" value="1"/>
</dbReference>
<accession>A0A2J0KX32</accession>
<evidence type="ECO:0000256" key="7">
    <source>
        <dbReference type="ARBA" id="ARBA00023136"/>
    </source>
</evidence>
<evidence type="ECO:0000256" key="5">
    <source>
        <dbReference type="ARBA" id="ARBA00022781"/>
    </source>
</evidence>
<dbReference type="GO" id="GO:0046933">
    <property type="term" value="F:proton-transporting ATP synthase activity, rotational mechanism"/>
    <property type="evidence" value="ECO:0007669"/>
    <property type="project" value="UniProtKB-UniRule"/>
</dbReference>
<name>A0A2J0KX32_9BACT</name>
<dbReference type="GO" id="GO:0005524">
    <property type="term" value="F:ATP binding"/>
    <property type="evidence" value="ECO:0007669"/>
    <property type="project" value="UniProtKB-UniRule"/>
</dbReference>
<evidence type="ECO:0000256" key="2">
    <source>
        <dbReference type="ARBA" id="ARBA00004170"/>
    </source>
</evidence>
<evidence type="ECO:0000256" key="4">
    <source>
        <dbReference type="ARBA" id="ARBA00022448"/>
    </source>
</evidence>
<evidence type="ECO:0000256" key="6">
    <source>
        <dbReference type="ARBA" id="ARBA00023065"/>
    </source>
</evidence>
<keyword evidence="8 10" id="KW-0139">CF(1)</keyword>
<evidence type="ECO:0000256" key="11">
    <source>
        <dbReference type="SAM" id="Coils"/>
    </source>
</evidence>
<evidence type="ECO:0000256" key="10">
    <source>
        <dbReference type="HAMAP-Rule" id="MF_00815"/>
    </source>
</evidence>
<dbReference type="InterPro" id="IPR035968">
    <property type="entry name" value="ATP_synth_F1_ATPase_gsu"/>
</dbReference>
<dbReference type="Gene3D" id="3.40.1380.10">
    <property type="match status" value="1"/>
</dbReference>
<keyword evidence="4 10" id="KW-0813">Transport</keyword>
<comment type="similarity">
    <text evidence="3 10">Belongs to the ATPase gamma chain family.</text>
</comment>
<dbReference type="GO" id="GO:0042777">
    <property type="term" value="P:proton motive force-driven plasma membrane ATP synthesis"/>
    <property type="evidence" value="ECO:0007669"/>
    <property type="project" value="UniProtKB-UniRule"/>
</dbReference>
<protein>
    <recommendedName>
        <fullName evidence="10">ATP synthase gamma chain</fullName>
    </recommendedName>
    <alternativeName>
        <fullName evidence="10">ATP synthase F1 sector gamma subunit</fullName>
    </alternativeName>
    <alternativeName>
        <fullName evidence="10">F-ATPase gamma subunit</fullName>
    </alternativeName>
</protein>